<dbReference type="EMBL" id="JACJSI010000020">
    <property type="protein sequence ID" value="MBD2530408.1"/>
    <property type="molecule type" value="Genomic_DNA"/>
</dbReference>
<evidence type="ECO:0000313" key="3">
    <source>
        <dbReference type="EMBL" id="MBD2530408.1"/>
    </source>
</evidence>
<protein>
    <submittedName>
        <fullName evidence="3">MBL fold metallo-hydrolase</fullName>
    </submittedName>
</protein>
<proteinExistence type="predicted"/>
<dbReference type="Gene3D" id="3.60.15.10">
    <property type="entry name" value="Ribonuclease Z/Hydroxyacylglutathione hydrolase-like"/>
    <property type="match status" value="1"/>
</dbReference>
<dbReference type="PANTHER" id="PTHR42773:SF3">
    <property type="entry name" value="SLR0630 PROTEIN"/>
    <property type="match status" value="1"/>
</dbReference>
<name>A0ABR8DMA7_9NOSO</name>
<keyword evidence="4" id="KW-1185">Reference proteome</keyword>
<dbReference type="InterPro" id="IPR001279">
    <property type="entry name" value="Metallo-B-lactamas"/>
</dbReference>
<evidence type="ECO:0000259" key="2">
    <source>
        <dbReference type="SMART" id="SM00849"/>
    </source>
</evidence>
<dbReference type="InterPro" id="IPR036866">
    <property type="entry name" value="RibonucZ/Hydroxyglut_hydro"/>
</dbReference>
<dbReference type="SUPFAM" id="SSF56281">
    <property type="entry name" value="Metallo-hydrolase/oxidoreductase"/>
    <property type="match status" value="1"/>
</dbReference>
<dbReference type="RefSeq" id="WP_190940962.1">
    <property type="nucleotide sequence ID" value="NZ_JACJSI010000020.1"/>
</dbReference>
<feature type="domain" description="Metallo-beta-lactamase" evidence="2">
    <location>
        <begin position="49"/>
        <end position="211"/>
    </location>
</feature>
<accession>A0ABR8DMA7</accession>
<dbReference type="Proteomes" id="UP000623440">
    <property type="component" value="Unassembled WGS sequence"/>
</dbReference>
<dbReference type="SMART" id="SM00849">
    <property type="entry name" value="Lactamase_B"/>
    <property type="match status" value="1"/>
</dbReference>
<organism evidence="3 4">
    <name type="scientific">Nostoc flagelliforme FACHB-838</name>
    <dbReference type="NCBI Taxonomy" id="2692904"/>
    <lineage>
        <taxon>Bacteria</taxon>
        <taxon>Bacillati</taxon>
        <taxon>Cyanobacteriota</taxon>
        <taxon>Cyanophyceae</taxon>
        <taxon>Nostocales</taxon>
        <taxon>Nostocaceae</taxon>
        <taxon>Nostoc</taxon>
    </lineage>
</organism>
<evidence type="ECO:0000313" key="4">
    <source>
        <dbReference type="Proteomes" id="UP000623440"/>
    </source>
</evidence>
<feature type="region of interest" description="Disordered" evidence="1">
    <location>
        <begin position="1"/>
        <end position="24"/>
    </location>
</feature>
<reference evidence="3 4" key="1">
    <citation type="journal article" date="2020" name="ISME J.">
        <title>Comparative genomics reveals insights into cyanobacterial evolution and habitat adaptation.</title>
        <authorList>
            <person name="Chen M.Y."/>
            <person name="Teng W.K."/>
            <person name="Zhao L."/>
            <person name="Hu C.X."/>
            <person name="Zhou Y.K."/>
            <person name="Han B.P."/>
            <person name="Song L.R."/>
            <person name="Shu W.S."/>
        </authorList>
    </citation>
    <scope>NUCLEOTIDE SEQUENCE [LARGE SCALE GENOMIC DNA]</scope>
    <source>
        <strain evidence="3 4">FACHB-838</strain>
    </source>
</reference>
<sequence>MHRLPQQPSHTTKPPRAVFPDEVSRGGSLQSDFAQERIFAFPPNRDTLGGTSYLIVRNEGNILIDCPALDQTNQDFLGTHGGVRWLFITHRGAIGKTVEFQQTFDSEVLIQEQEAYLLPGLTVTTFRQEFSIDAVTQVIWTPGHSPGSSCLYYSELGGILFSGRHLLPNQQGKLVPLRTAKTFHWPRQIQSLRLLLERFTPETLQYICPGANTGFLRGKRFIDQAYQHLASLDLSALLPIQTSLGAGGQGDSSENFQ</sequence>
<comment type="caution">
    <text evidence="3">The sequence shown here is derived from an EMBL/GenBank/DDBJ whole genome shotgun (WGS) entry which is preliminary data.</text>
</comment>
<feature type="compositionally biased region" description="Polar residues" evidence="1">
    <location>
        <begin position="1"/>
        <end position="12"/>
    </location>
</feature>
<evidence type="ECO:0000256" key="1">
    <source>
        <dbReference type="SAM" id="MobiDB-lite"/>
    </source>
</evidence>
<gene>
    <name evidence="3" type="ORF">H6G97_12830</name>
</gene>
<dbReference type="PANTHER" id="PTHR42773">
    <property type="entry name" value="METALLO-BETA-LACTAMASE-RELATED"/>
    <property type="match status" value="1"/>
</dbReference>